<proteinExistence type="predicted"/>
<keyword evidence="1" id="KW-1133">Transmembrane helix</keyword>
<dbReference type="EMBL" id="JPVN01000023">
    <property type="protein sequence ID" value="KGR76894.1"/>
    <property type="molecule type" value="Genomic_DNA"/>
</dbReference>
<feature type="transmembrane region" description="Helical" evidence="1">
    <location>
        <begin position="12"/>
        <end position="30"/>
    </location>
</feature>
<dbReference type="Proteomes" id="UP000030416">
    <property type="component" value="Unassembled WGS sequence"/>
</dbReference>
<gene>
    <name evidence="2" type="ORF">CD29_16275</name>
</gene>
<organism evidence="2 3">
    <name type="scientific">Ureibacillus manganicus DSM 26584</name>
    <dbReference type="NCBI Taxonomy" id="1384049"/>
    <lineage>
        <taxon>Bacteria</taxon>
        <taxon>Bacillati</taxon>
        <taxon>Bacillota</taxon>
        <taxon>Bacilli</taxon>
        <taxon>Bacillales</taxon>
        <taxon>Caryophanaceae</taxon>
        <taxon>Ureibacillus</taxon>
    </lineage>
</organism>
<sequence>MKSKKLQQKMHVLCFIVVVNLILMISHYTYEINKFYIIEENNSFRWQKFMNESEFEQLRQGMTYFDVVKIAKGRGEQLTEQSFVWQDEQSLKRSYILTFTNDLLVGKYIYIKHHPN</sequence>
<evidence type="ECO:0000256" key="1">
    <source>
        <dbReference type="SAM" id="Phobius"/>
    </source>
</evidence>
<evidence type="ECO:0000313" key="2">
    <source>
        <dbReference type="EMBL" id="KGR76894.1"/>
    </source>
</evidence>
<evidence type="ECO:0000313" key="3">
    <source>
        <dbReference type="Proteomes" id="UP000030416"/>
    </source>
</evidence>
<dbReference type="AlphaFoldDB" id="A0A0A3HWT2"/>
<keyword evidence="3" id="KW-1185">Reference proteome</keyword>
<name>A0A0A3HWT2_9BACL</name>
<accession>A0A0A3HWT2</accession>
<keyword evidence="1" id="KW-0472">Membrane</keyword>
<keyword evidence="1" id="KW-0812">Transmembrane</keyword>
<reference evidence="2 3" key="1">
    <citation type="submission" date="2014-02" db="EMBL/GenBank/DDBJ databases">
        <title>Draft genome sequence of Lysinibacillus manganicus DSM 26584T.</title>
        <authorList>
            <person name="Zhang F."/>
            <person name="Wang G."/>
            <person name="Zhang L."/>
        </authorList>
    </citation>
    <scope>NUCLEOTIDE SEQUENCE [LARGE SCALE GENOMIC DNA]</scope>
    <source>
        <strain evidence="2 3">DSM 26584</strain>
    </source>
</reference>
<comment type="caution">
    <text evidence="2">The sequence shown here is derived from an EMBL/GenBank/DDBJ whole genome shotgun (WGS) entry which is preliminary data.</text>
</comment>
<dbReference type="RefSeq" id="WP_036188915.1">
    <property type="nucleotide sequence ID" value="NZ_AVDA01000023.1"/>
</dbReference>
<dbReference type="eggNOG" id="ENOG503388G">
    <property type="taxonomic scope" value="Bacteria"/>
</dbReference>
<dbReference type="STRING" id="1384049.CD29_16275"/>
<dbReference type="OrthoDB" id="2454707at2"/>
<protein>
    <submittedName>
        <fullName evidence="2">Uncharacterized protein</fullName>
    </submittedName>
</protein>
<dbReference type="Gene3D" id="3.10.450.730">
    <property type="entry name" value="BLIP domain"/>
    <property type="match status" value="1"/>
</dbReference>